<dbReference type="InterPro" id="IPR044993">
    <property type="entry name" value="BXL"/>
</dbReference>
<evidence type="ECO:0000256" key="2">
    <source>
        <dbReference type="ARBA" id="ARBA00022729"/>
    </source>
</evidence>
<keyword evidence="3" id="KW-0378">Hydrolase</keyword>
<dbReference type="SUPFAM" id="SSF51445">
    <property type="entry name" value="(Trans)glycosidases"/>
    <property type="match status" value="1"/>
</dbReference>
<dbReference type="InterPro" id="IPR002772">
    <property type="entry name" value="Glyco_hydro_3_C"/>
</dbReference>
<dbReference type="PRINTS" id="PR00133">
    <property type="entry name" value="GLHYDRLASE3"/>
</dbReference>
<comment type="similarity">
    <text evidence="1">Belongs to the glycosyl hydrolase 3 family.</text>
</comment>
<evidence type="ECO:0000259" key="4">
    <source>
        <dbReference type="SMART" id="SM01217"/>
    </source>
</evidence>
<dbReference type="GO" id="GO:0031222">
    <property type="term" value="P:arabinan catabolic process"/>
    <property type="evidence" value="ECO:0007669"/>
    <property type="project" value="TreeGrafter"/>
</dbReference>
<evidence type="ECO:0000256" key="1">
    <source>
        <dbReference type="ARBA" id="ARBA00005336"/>
    </source>
</evidence>
<keyword evidence="6" id="KW-1185">Reference proteome</keyword>
<dbReference type="InterPro" id="IPR026891">
    <property type="entry name" value="Fn3-like"/>
</dbReference>
<dbReference type="InterPro" id="IPR013783">
    <property type="entry name" value="Ig-like_fold"/>
</dbReference>
<gene>
    <name evidence="5" type="ORF">SAMN05192585_12520</name>
</gene>
<sequence>MKNDFRARAEELVSQMTLEEAASQLRYDAPAISRLGIPSYNWWNEALHGMARAGTATIFPQAIGLAAMFDPEFLTEIAEVISTEARAKYNMNSKNEDRDIYKGLTVWSPNVNIFRDPRWGRGQETYGEDPYLTKTLGVAFIRGLQGNGKYLKTAACAKHFAVHSGPEANRHSFDAKASLKDMEETYLPAFEAAVKEAEVEAVMGAYNRVNGEPSCGSKTLLVDILRERWGFKGHVVSDCWAIRDFHEHHRVTDTPAQSAALALQNGCDLNCGNTYLHMLEAYQEGLVTEEQIRKAAVRLFETRMRLGLFDSDCEYDNIPYDENDSDAHRALSLEAARRSAVLLKNNGILPLNRNKITRLAVIGPTANSRVVLEGNYCGTASEYVTNLEGIKKAAGSDIRVFYSMGCHLFKDRVEPLAMYDDRLSEAKGCAAESDAVILCLGLDATIEGEQGDTGNSYAAGDKPDLLLLEPQRKLLEAVLSVGKPVVLVINSGSALDIGSAAERCAAVMQCWYSGAQGGNALAEILFGQTNPSGRLPVTFCYDGTMPDYEDYSMHNRTYRYMQDKPLYPFGYGLSYTTFRYADLKLDANKTAPEKNLCGEITVTNEGSRDGAETVQIYIKNHVQENAAKACNAEVKDLLGEQPNFSLCGMKHIFLKAGESAKVRFEIKAASLTTVLLDGRRVYLPGHYSIYVGGSQPDERSFELAGKRPLSTDVYLG</sequence>
<dbReference type="Pfam" id="PF14310">
    <property type="entry name" value="Fn3-like"/>
    <property type="match status" value="1"/>
</dbReference>
<keyword evidence="2" id="KW-0732">Signal</keyword>
<feature type="domain" description="Fibronectin type III-like" evidence="4">
    <location>
        <begin position="612"/>
        <end position="695"/>
    </location>
</feature>
<dbReference type="Gene3D" id="3.20.20.300">
    <property type="entry name" value="Glycoside hydrolase, family 3, N-terminal domain"/>
    <property type="match status" value="1"/>
</dbReference>
<accession>A0A1H0CVK6</accession>
<dbReference type="PANTHER" id="PTHR42721">
    <property type="entry name" value="SUGAR HYDROLASE-RELATED"/>
    <property type="match status" value="1"/>
</dbReference>
<dbReference type="OrthoDB" id="98455at2"/>
<dbReference type="STRING" id="258515.SAMN05192585_12520"/>
<dbReference type="InterPro" id="IPR036881">
    <property type="entry name" value="Glyco_hydro_3_C_sf"/>
</dbReference>
<protein>
    <submittedName>
        <fullName evidence="5">Beta-glucosidase</fullName>
    </submittedName>
</protein>
<dbReference type="Gene3D" id="2.60.40.10">
    <property type="entry name" value="Immunoglobulins"/>
    <property type="match status" value="1"/>
</dbReference>
<name>A0A1H0CVK6_9FIRM</name>
<dbReference type="InterPro" id="IPR001764">
    <property type="entry name" value="Glyco_hydro_3_N"/>
</dbReference>
<organism evidence="5 6">
    <name type="scientific">Acetanaerobacterium elongatum</name>
    <dbReference type="NCBI Taxonomy" id="258515"/>
    <lineage>
        <taxon>Bacteria</taxon>
        <taxon>Bacillati</taxon>
        <taxon>Bacillota</taxon>
        <taxon>Clostridia</taxon>
        <taxon>Eubacteriales</taxon>
        <taxon>Oscillospiraceae</taxon>
        <taxon>Acetanaerobacterium</taxon>
    </lineage>
</organism>
<reference evidence="5 6" key="1">
    <citation type="submission" date="2016-10" db="EMBL/GenBank/DDBJ databases">
        <authorList>
            <person name="de Groot N.N."/>
        </authorList>
    </citation>
    <scope>NUCLEOTIDE SEQUENCE [LARGE SCALE GENOMIC DNA]</scope>
    <source>
        <strain evidence="5 6">CGMCC 1.5012</strain>
    </source>
</reference>
<dbReference type="AlphaFoldDB" id="A0A1H0CVK6"/>
<dbReference type="Pfam" id="PF01915">
    <property type="entry name" value="Glyco_hydro_3_C"/>
    <property type="match status" value="1"/>
</dbReference>
<dbReference type="PANTHER" id="PTHR42721:SF3">
    <property type="entry name" value="BETA-D-XYLOSIDASE 5-RELATED"/>
    <property type="match status" value="1"/>
</dbReference>
<evidence type="ECO:0000313" key="5">
    <source>
        <dbReference type="EMBL" id="SDN61904.1"/>
    </source>
</evidence>
<dbReference type="InterPro" id="IPR036962">
    <property type="entry name" value="Glyco_hydro_3_N_sf"/>
</dbReference>
<dbReference type="GO" id="GO:0009044">
    <property type="term" value="F:xylan 1,4-beta-xylosidase activity"/>
    <property type="evidence" value="ECO:0007669"/>
    <property type="project" value="InterPro"/>
</dbReference>
<dbReference type="Pfam" id="PF00933">
    <property type="entry name" value="Glyco_hydro_3"/>
    <property type="match status" value="1"/>
</dbReference>
<dbReference type="GO" id="GO:0045493">
    <property type="term" value="P:xylan catabolic process"/>
    <property type="evidence" value="ECO:0007669"/>
    <property type="project" value="InterPro"/>
</dbReference>
<dbReference type="Proteomes" id="UP000199182">
    <property type="component" value="Unassembled WGS sequence"/>
</dbReference>
<dbReference type="EMBL" id="FNID01000025">
    <property type="protein sequence ID" value="SDN61904.1"/>
    <property type="molecule type" value="Genomic_DNA"/>
</dbReference>
<evidence type="ECO:0000313" key="6">
    <source>
        <dbReference type="Proteomes" id="UP000199182"/>
    </source>
</evidence>
<dbReference type="GO" id="GO:0046556">
    <property type="term" value="F:alpha-L-arabinofuranosidase activity"/>
    <property type="evidence" value="ECO:0007669"/>
    <property type="project" value="TreeGrafter"/>
</dbReference>
<dbReference type="RefSeq" id="WP_092641330.1">
    <property type="nucleotide sequence ID" value="NZ_FNID01000025.1"/>
</dbReference>
<dbReference type="SMART" id="SM01217">
    <property type="entry name" value="Fn3_like"/>
    <property type="match status" value="1"/>
</dbReference>
<proteinExistence type="inferred from homology"/>
<dbReference type="SUPFAM" id="SSF52279">
    <property type="entry name" value="Beta-D-glucan exohydrolase, C-terminal domain"/>
    <property type="match status" value="1"/>
</dbReference>
<evidence type="ECO:0000256" key="3">
    <source>
        <dbReference type="ARBA" id="ARBA00022801"/>
    </source>
</evidence>
<dbReference type="Gene3D" id="3.40.50.1700">
    <property type="entry name" value="Glycoside hydrolase family 3 C-terminal domain"/>
    <property type="match status" value="1"/>
</dbReference>
<dbReference type="InterPro" id="IPR017853">
    <property type="entry name" value="GH"/>
</dbReference>